<keyword evidence="2" id="KW-1185">Reference proteome</keyword>
<organism evidence="1 2">
    <name type="scientific">Niallia hominis</name>
    <dbReference type="NCBI Taxonomy" id="3133173"/>
    <lineage>
        <taxon>Bacteria</taxon>
        <taxon>Bacillati</taxon>
        <taxon>Bacillota</taxon>
        <taxon>Bacilli</taxon>
        <taxon>Bacillales</taxon>
        <taxon>Bacillaceae</taxon>
        <taxon>Niallia</taxon>
    </lineage>
</organism>
<proteinExistence type="predicted"/>
<gene>
    <name evidence="1" type="ORF">WMO63_00290</name>
</gene>
<evidence type="ECO:0000313" key="2">
    <source>
        <dbReference type="Proteomes" id="UP001465426"/>
    </source>
</evidence>
<protein>
    <submittedName>
        <fullName evidence="1">Uncharacterized protein</fullName>
    </submittedName>
</protein>
<accession>A0ABV1EWK4</accession>
<comment type="caution">
    <text evidence="1">The sequence shown here is derived from an EMBL/GenBank/DDBJ whole genome shotgun (WGS) entry which is preliminary data.</text>
</comment>
<name>A0ABV1EWK4_9BACI</name>
<dbReference type="EMBL" id="JBBMFN010000001">
    <property type="protein sequence ID" value="MEQ2464104.1"/>
    <property type="molecule type" value="Genomic_DNA"/>
</dbReference>
<dbReference type="Proteomes" id="UP001465426">
    <property type="component" value="Unassembled WGS sequence"/>
</dbReference>
<reference evidence="1 2" key="1">
    <citation type="submission" date="2024-03" db="EMBL/GenBank/DDBJ databases">
        <title>Human intestinal bacterial collection.</title>
        <authorList>
            <person name="Pauvert C."/>
            <person name="Hitch T.C.A."/>
            <person name="Clavel T."/>
        </authorList>
    </citation>
    <scope>NUCLEOTIDE SEQUENCE [LARGE SCALE GENOMIC DNA]</scope>
    <source>
        <strain evidence="1 2">CLA-SR-H024</strain>
    </source>
</reference>
<evidence type="ECO:0000313" key="1">
    <source>
        <dbReference type="EMBL" id="MEQ2464104.1"/>
    </source>
</evidence>
<dbReference type="RefSeq" id="WP_031534554.1">
    <property type="nucleotide sequence ID" value="NZ_JBBMFN010000001.1"/>
</dbReference>
<sequence length="72" mass="8515">MADLMVQKLRNNEYFNVQDTFDHLYAESKNGRYFNKLYDLIISEENILLAFQNLKRNTGNRTTGQTIIMSIH</sequence>